<organism evidence="2 3">
    <name type="scientific">Shewanella colwelliana</name>
    <name type="common">Alteromonas colwelliana</name>
    <dbReference type="NCBI Taxonomy" id="23"/>
    <lineage>
        <taxon>Bacteria</taxon>
        <taxon>Pseudomonadati</taxon>
        <taxon>Pseudomonadota</taxon>
        <taxon>Gammaproteobacteria</taxon>
        <taxon>Alteromonadales</taxon>
        <taxon>Shewanellaceae</taxon>
        <taxon>Shewanella</taxon>
    </lineage>
</organism>
<sequence length="64" mass="7263">MDYQLSQLSGDVLLGIVNEQLRLHCHDREALYYELDIASELLEQKLSEAGFSYDPISNQFKGTG</sequence>
<dbReference type="Proteomes" id="UP000773469">
    <property type="component" value="Unassembled WGS sequence"/>
</dbReference>
<dbReference type="AlphaFoldDB" id="A0A1E5INE0"/>
<evidence type="ECO:0000313" key="3">
    <source>
        <dbReference type="Proteomes" id="UP000095230"/>
    </source>
</evidence>
<reference evidence="1 4" key="2">
    <citation type="submission" date="2021-05" db="EMBL/GenBank/DDBJ databases">
        <title>Molecular characterization for Shewanella algae harboring chromosomal blaOXA-55-like strains isolated from clinical and environment sample.</title>
        <authorList>
            <person name="Ohama Y."/>
            <person name="Aoki K."/>
            <person name="Harada S."/>
            <person name="Moriya K."/>
            <person name="Ishii Y."/>
            <person name="Tateda K."/>
        </authorList>
    </citation>
    <scope>NUCLEOTIDE SEQUENCE [LARGE SCALE GENOMIC DNA]</scope>
    <source>
        <strain evidence="1 4">MBTL60-118</strain>
    </source>
</reference>
<keyword evidence="4" id="KW-1185">Reference proteome</keyword>
<dbReference type="EMBL" id="MCBT01000048">
    <property type="protein sequence ID" value="OEG72050.1"/>
    <property type="molecule type" value="Genomic_DNA"/>
</dbReference>
<dbReference type="InterPro" id="IPR025346">
    <property type="entry name" value="DUF4250"/>
</dbReference>
<dbReference type="Pfam" id="PF14056">
    <property type="entry name" value="DUF4250"/>
    <property type="match status" value="1"/>
</dbReference>
<dbReference type="Proteomes" id="UP000095230">
    <property type="component" value="Unassembled WGS sequence"/>
</dbReference>
<evidence type="ECO:0008006" key="5">
    <source>
        <dbReference type="Google" id="ProtNLM"/>
    </source>
</evidence>
<gene>
    <name evidence="2" type="ORF">BEL05_03370</name>
    <name evidence="1" type="ORF">TUM3794_15470</name>
</gene>
<reference evidence="2 3" key="1">
    <citation type="submission" date="2016-07" db="EMBL/GenBank/DDBJ databases">
        <title>Whole-genome of two Shewanella species isolated from a digestive organ of sea cucumber Apostichopus japonicus Selenka 1867.</title>
        <authorList>
            <person name="Hong H.-H."/>
            <person name="Choi H."/>
            <person name="Cheon S."/>
            <person name="Oh J.-S."/>
            <person name="Lee H.-G."/>
            <person name="Park C."/>
        </authorList>
    </citation>
    <scope>NUCLEOTIDE SEQUENCE [LARGE SCALE GENOMIC DNA]</scope>
    <source>
        <strain evidence="2 3">CSB03KR</strain>
    </source>
</reference>
<comment type="caution">
    <text evidence="2">The sequence shown here is derived from an EMBL/GenBank/DDBJ whole genome shotgun (WGS) entry which is preliminary data.</text>
</comment>
<evidence type="ECO:0000313" key="4">
    <source>
        <dbReference type="Proteomes" id="UP000773469"/>
    </source>
</evidence>
<dbReference type="STRING" id="23.BEL05_03370"/>
<dbReference type="OrthoDB" id="6197979at2"/>
<accession>A0A1E5INE0</accession>
<proteinExistence type="predicted"/>
<evidence type="ECO:0000313" key="1">
    <source>
        <dbReference type="EMBL" id="GIU39700.1"/>
    </source>
</evidence>
<dbReference type="EMBL" id="BPEU01000009">
    <property type="protein sequence ID" value="GIU39700.1"/>
    <property type="molecule type" value="Genomic_DNA"/>
</dbReference>
<protein>
    <recommendedName>
        <fullName evidence="5">DUF4250 domain-containing protein</fullName>
    </recommendedName>
</protein>
<name>A0A1E5INE0_SHECO</name>
<evidence type="ECO:0000313" key="2">
    <source>
        <dbReference type="EMBL" id="OEG72050.1"/>
    </source>
</evidence>
<dbReference type="RefSeq" id="WP_028762192.1">
    <property type="nucleotide sequence ID" value="NZ_BPEU01000009.1"/>
</dbReference>